<gene>
    <name evidence="13" type="primary">ccmE</name>
    <name evidence="13" type="synonym">cycJ</name>
    <name evidence="16" type="ORF">S7S_06930</name>
</gene>
<feature type="binding site" description="axial binding residue" evidence="13 14">
    <location>
        <position position="128"/>
    </location>
    <ligand>
        <name>heme</name>
        <dbReference type="ChEBI" id="CHEBI:30413"/>
    </ligand>
    <ligandPart>
        <name>Fe</name>
        <dbReference type="ChEBI" id="CHEBI:18248"/>
    </ligandPart>
</feature>
<evidence type="ECO:0000256" key="13">
    <source>
        <dbReference type="HAMAP-Rule" id="MF_01959"/>
    </source>
</evidence>
<evidence type="ECO:0000256" key="8">
    <source>
        <dbReference type="ARBA" id="ARBA00022968"/>
    </source>
</evidence>
<organism evidence="16 17">
    <name type="scientific">Isoalcanivorax pacificus W11-5</name>
    <dbReference type="NCBI Taxonomy" id="391936"/>
    <lineage>
        <taxon>Bacteria</taxon>
        <taxon>Pseudomonadati</taxon>
        <taxon>Pseudomonadota</taxon>
        <taxon>Gammaproteobacteria</taxon>
        <taxon>Oceanospirillales</taxon>
        <taxon>Alcanivoracaceae</taxon>
        <taxon>Isoalcanivorax</taxon>
    </lineage>
</organism>
<feature type="binding site" description="covalent" evidence="13 14">
    <location>
        <position position="124"/>
    </location>
    <ligand>
        <name>heme</name>
        <dbReference type="ChEBI" id="CHEBI:30413"/>
    </ligand>
</feature>
<dbReference type="Pfam" id="PF03100">
    <property type="entry name" value="CcmE"/>
    <property type="match status" value="1"/>
</dbReference>
<keyword evidence="4 13" id="KW-0349">Heme</keyword>
<keyword evidence="17" id="KW-1185">Reference proteome</keyword>
<dbReference type="NCBIfam" id="NF009729">
    <property type="entry name" value="PRK13254.1-3"/>
    <property type="match status" value="1"/>
</dbReference>
<dbReference type="HOGENOM" id="CLU_079503_1_1_6"/>
<dbReference type="FunFam" id="2.40.50.140:FF:000104">
    <property type="entry name" value="Cytochrome c-type biogenesis protein CcmE"/>
    <property type="match status" value="1"/>
</dbReference>
<evidence type="ECO:0000256" key="11">
    <source>
        <dbReference type="ARBA" id="ARBA00023136"/>
    </source>
</evidence>
<dbReference type="InterPro" id="IPR012340">
    <property type="entry name" value="NA-bd_OB-fold"/>
</dbReference>
<evidence type="ECO:0000313" key="17">
    <source>
        <dbReference type="Proteomes" id="UP000006764"/>
    </source>
</evidence>
<feature type="topological domain" description="Cytoplasmic" evidence="13">
    <location>
        <begin position="1"/>
        <end position="8"/>
    </location>
</feature>
<evidence type="ECO:0000256" key="1">
    <source>
        <dbReference type="ARBA" id="ARBA00004533"/>
    </source>
</evidence>
<dbReference type="NCBIfam" id="NF009638">
    <property type="entry name" value="PRK13165.1"/>
    <property type="match status" value="1"/>
</dbReference>
<dbReference type="NCBIfam" id="NF009727">
    <property type="entry name" value="PRK13254.1-1"/>
    <property type="match status" value="1"/>
</dbReference>
<evidence type="ECO:0000256" key="9">
    <source>
        <dbReference type="ARBA" id="ARBA00022989"/>
    </source>
</evidence>
<comment type="function">
    <text evidence="12 13">Heme chaperone required for the biogenesis of c-type cytochromes. Transiently binds heme delivered by CcmC and transfers the heme to apo-cytochromes in a process facilitated by CcmF and CcmH.</text>
</comment>
<keyword evidence="7 13" id="KW-0201">Cytochrome c-type biogenesis</keyword>
<evidence type="ECO:0000256" key="7">
    <source>
        <dbReference type="ARBA" id="ARBA00022748"/>
    </source>
</evidence>
<keyword evidence="11 13" id="KW-0472">Membrane</keyword>
<reference evidence="16 17" key="1">
    <citation type="journal article" date="2012" name="J. Bacteriol.">
        <title>Genome sequence of an alkane-degrading bacterium, Alcanivorax pacificus type strain W11-5, isolated from deep sea sediment.</title>
        <authorList>
            <person name="Lai Q."/>
            <person name="Shao Z."/>
        </authorList>
    </citation>
    <scope>NUCLEOTIDE SEQUENCE [LARGE SCALE GENOMIC DNA]</scope>
    <source>
        <strain evidence="16 17">W11-5</strain>
    </source>
</reference>
<evidence type="ECO:0000256" key="3">
    <source>
        <dbReference type="ARBA" id="ARBA00022519"/>
    </source>
</evidence>
<keyword evidence="5 13" id="KW-0812">Transmembrane</keyword>
<keyword evidence="8 13" id="KW-0735">Signal-anchor</keyword>
<accession>A0A0B4XNB6</accession>
<proteinExistence type="inferred from homology"/>
<dbReference type="STRING" id="391936.S7S_06930"/>
<evidence type="ECO:0000256" key="6">
    <source>
        <dbReference type="ARBA" id="ARBA00022723"/>
    </source>
</evidence>
<protein>
    <recommendedName>
        <fullName evidence="13">Cytochrome c-type biogenesis protein CcmE</fullName>
    </recommendedName>
    <alternativeName>
        <fullName evidence="13">Cytochrome c maturation protein E</fullName>
    </alternativeName>
    <alternativeName>
        <fullName evidence="13">Heme chaperone CcmE</fullName>
    </alternativeName>
</protein>
<evidence type="ECO:0000313" key="16">
    <source>
        <dbReference type="EMBL" id="AJD47802.1"/>
    </source>
</evidence>
<keyword evidence="9 13" id="KW-1133">Transmembrane helix</keyword>
<keyword evidence="6 13" id="KW-0479">Metal-binding</keyword>
<evidence type="ECO:0000256" key="15">
    <source>
        <dbReference type="SAM" id="MobiDB-lite"/>
    </source>
</evidence>
<dbReference type="NCBIfam" id="NF009731">
    <property type="entry name" value="PRK13254.1-5"/>
    <property type="match status" value="1"/>
</dbReference>
<evidence type="ECO:0000256" key="2">
    <source>
        <dbReference type="ARBA" id="ARBA00022475"/>
    </source>
</evidence>
<evidence type="ECO:0000256" key="14">
    <source>
        <dbReference type="PIRSR" id="PIRSR604329-50"/>
    </source>
</evidence>
<dbReference type="RefSeq" id="WP_041025954.1">
    <property type="nucleotide sequence ID" value="NZ_CP004387.1"/>
</dbReference>
<comment type="subcellular location">
    <subcellularLocation>
        <location evidence="1">Cell inner membrane</location>
    </subcellularLocation>
    <subcellularLocation>
        <location evidence="13">Cell membrane</location>
        <topology evidence="13">Single-pass type II membrane protein</topology>
    </subcellularLocation>
</comment>
<dbReference type="GO" id="GO:0046872">
    <property type="term" value="F:metal ion binding"/>
    <property type="evidence" value="ECO:0007669"/>
    <property type="project" value="UniProtKB-KW"/>
</dbReference>
<feature type="region of interest" description="Disordered" evidence="15">
    <location>
        <begin position="141"/>
        <end position="162"/>
    </location>
</feature>
<keyword evidence="10 13" id="KW-0408">Iron</keyword>
<evidence type="ECO:0000256" key="5">
    <source>
        <dbReference type="ARBA" id="ARBA00022692"/>
    </source>
</evidence>
<dbReference type="SUPFAM" id="SSF82093">
    <property type="entry name" value="Heme chaperone CcmE"/>
    <property type="match status" value="1"/>
</dbReference>
<dbReference type="InterPro" id="IPR036127">
    <property type="entry name" value="CcmE-like_sf"/>
</dbReference>
<dbReference type="Gene3D" id="2.40.50.140">
    <property type="entry name" value="Nucleic acid-binding proteins"/>
    <property type="match status" value="1"/>
</dbReference>
<dbReference type="PANTHER" id="PTHR34128">
    <property type="entry name" value="CYTOCHROME C-TYPE BIOGENESIS PROTEIN CCME HOMOLOG, MITOCHONDRIAL"/>
    <property type="match status" value="1"/>
</dbReference>
<evidence type="ECO:0000256" key="10">
    <source>
        <dbReference type="ARBA" id="ARBA00023004"/>
    </source>
</evidence>
<name>A0A0B4XNB6_9GAMM</name>
<dbReference type="KEGG" id="apac:S7S_06930"/>
<dbReference type="GO" id="GO:0017004">
    <property type="term" value="P:cytochrome complex assembly"/>
    <property type="evidence" value="ECO:0007669"/>
    <property type="project" value="UniProtKB-KW"/>
</dbReference>
<dbReference type="HAMAP" id="MF_01959">
    <property type="entry name" value="CcmE"/>
    <property type="match status" value="1"/>
</dbReference>
<dbReference type="Proteomes" id="UP000006764">
    <property type="component" value="Chromosome"/>
</dbReference>
<evidence type="ECO:0000256" key="4">
    <source>
        <dbReference type="ARBA" id="ARBA00022617"/>
    </source>
</evidence>
<sequence>MNPVRRQRLLIVLGALTGVALAAGLLLYAISDNINLFYTPQQVVNGEAPVGQRMRVGGLVTAGSVRRDQESLKVQFDLTDGIGTFTVYYQGILPDLFREGQGIVANGTLTSRESFEATEVLAKHDETYMPPEVQDALERAGHPGAAGKNADAGEGKAGASYY</sequence>
<dbReference type="AlphaFoldDB" id="A0A0B4XNB6"/>
<dbReference type="PANTHER" id="PTHR34128:SF2">
    <property type="entry name" value="CYTOCHROME C-TYPE BIOGENESIS PROTEIN CCME HOMOLOG, MITOCHONDRIAL"/>
    <property type="match status" value="1"/>
</dbReference>
<keyword evidence="3" id="KW-0997">Cell inner membrane</keyword>
<comment type="similarity">
    <text evidence="13">Belongs to the CcmE/CycJ family.</text>
</comment>
<dbReference type="GO" id="GO:0017003">
    <property type="term" value="P:protein-heme linkage"/>
    <property type="evidence" value="ECO:0007669"/>
    <property type="project" value="UniProtKB-UniRule"/>
</dbReference>
<dbReference type="GO" id="GO:0020037">
    <property type="term" value="F:heme binding"/>
    <property type="evidence" value="ECO:0007669"/>
    <property type="project" value="InterPro"/>
</dbReference>
<dbReference type="OrthoDB" id="9793584at2"/>
<feature type="topological domain" description="Extracellular" evidence="13">
    <location>
        <begin position="30"/>
        <end position="162"/>
    </location>
</feature>
<dbReference type="InterPro" id="IPR004329">
    <property type="entry name" value="CcmE"/>
</dbReference>
<dbReference type="GO" id="GO:0005886">
    <property type="term" value="C:plasma membrane"/>
    <property type="evidence" value="ECO:0007669"/>
    <property type="project" value="UniProtKB-SubCell"/>
</dbReference>
<evidence type="ECO:0000256" key="12">
    <source>
        <dbReference type="ARBA" id="ARBA00056663"/>
    </source>
</evidence>
<dbReference type="EMBL" id="CP004387">
    <property type="protein sequence ID" value="AJD47802.1"/>
    <property type="molecule type" value="Genomic_DNA"/>
</dbReference>
<keyword evidence="2 13" id="KW-1003">Cell membrane</keyword>